<organism evidence="3">
    <name type="scientific">Soboliphyme baturini</name>
    <dbReference type="NCBI Taxonomy" id="241478"/>
    <lineage>
        <taxon>Eukaryota</taxon>
        <taxon>Metazoa</taxon>
        <taxon>Ecdysozoa</taxon>
        <taxon>Nematoda</taxon>
        <taxon>Enoplea</taxon>
        <taxon>Dorylaimia</taxon>
        <taxon>Dioctophymatida</taxon>
        <taxon>Dioctophymatoidea</taxon>
        <taxon>Soboliphymatidae</taxon>
        <taxon>Soboliphyme</taxon>
    </lineage>
</organism>
<dbReference type="SUPFAM" id="SSF48371">
    <property type="entry name" value="ARM repeat"/>
    <property type="match status" value="2"/>
</dbReference>
<dbReference type="Pfam" id="PF02847">
    <property type="entry name" value="MA3"/>
    <property type="match status" value="1"/>
</dbReference>
<feature type="domain" description="MI" evidence="2">
    <location>
        <begin position="93"/>
        <end position="195"/>
    </location>
</feature>
<feature type="region of interest" description="Disordered" evidence="1">
    <location>
        <begin position="20"/>
        <end position="39"/>
    </location>
</feature>
<accession>A0A183J385</accession>
<sequence>LKTYSFRFQALATDEDHSFFTARGSAPSSRESSQTRTAAPVCDLSRLAISRSTLSTPVSSQPQSREPSPHPGRVSMSKAEMSDDALQAYAGQLIDKLLESDEFDEATELVSKHMDRAQRLIYHFLVHALDRKLDSRQVLGKLLAHLLTKRIYSRDIVVAGFTSFFNDAYAYSFETDWPDLFLYVGEVFSSLLSHNVSPPITFHTLSSAIKLPKDKRKCLVHMLKTMAMYSDEASSGEMLKDCLDNFDQLGLDIDSSEIVKLLSEFPFGTSSSITNSTSGDCAASTFDALLQFVQSSSCSNPDVLIDFINKNFSSETESPVFVDALVKGIYEKSLKASSGNPQFDCAAFQDYCKVLLRYVTGHQQLELRALNKFIATYVENACPPDQLLQIFKICSSLSVIPMESFMEFKDECLNANFEYGFVLRESKIREFMKNLQSVSK</sequence>
<dbReference type="Gene3D" id="1.25.40.180">
    <property type="match status" value="2"/>
</dbReference>
<dbReference type="InterPro" id="IPR016024">
    <property type="entry name" value="ARM-type_fold"/>
</dbReference>
<proteinExistence type="predicted"/>
<dbReference type="WBParaSite" id="SBAD_0001069701-mRNA-1">
    <property type="protein sequence ID" value="SBAD_0001069701-mRNA-1"/>
    <property type="gene ID" value="SBAD_0001069701"/>
</dbReference>
<feature type="compositionally biased region" description="Polar residues" evidence="1">
    <location>
        <begin position="53"/>
        <end position="66"/>
    </location>
</feature>
<feature type="compositionally biased region" description="Polar residues" evidence="1">
    <location>
        <begin position="26"/>
        <end position="37"/>
    </location>
</feature>
<name>A0A183J385_9BILA</name>
<dbReference type="AlphaFoldDB" id="A0A183J385"/>
<protein>
    <submittedName>
        <fullName evidence="3">MI domain-containing protein</fullName>
    </submittedName>
</protein>
<evidence type="ECO:0000259" key="2">
    <source>
        <dbReference type="Pfam" id="PF02847"/>
    </source>
</evidence>
<dbReference type="InterPro" id="IPR003891">
    <property type="entry name" value="Initiation_fac_eIF4g_MI"/>
</dbReference>
<reference evidence="3" key="1">
    <citation type="submission" date="2016-06" db="UniProtKB">
        <authorList>
            <consortium name="WormBaseParasite"/>
        </authorList>
    </citation>
    <scope>IDENTIFICATION</scope>
</reference>
<evidence type="ECO:0000256" key="1">
    <source>
        <dbReference type="SAM" id="MobiDB-lite"/>
    </source>
</evidence>
<feature type="region of interest" description="Disordered" evidence="1">
    <location>
        <begin position="53"/>
        <end position="78"/>
    </location>
</feature>
<evidence type="ECO:0000313" key="3">
    <source>
        <dbReference type="WBParaSite" id="SBAD_0001069701-mRNA-1"/>
    </source>
</evidence>